<name>R0KMU3_NOSB1</name>
<accession>R0KMU3</accession>
<protein>
    <submittedName>
        <fullName evidence="1">Uncharacterized protein</fullName>
    </submittedName>
</protein>
<organism evidence="1 2">
    <name type="scientific">Nosema bombycis (strain CQ1 / CVCC 102059)</name>
    <name type="common">Microsporidian parasite</name>
    <name type="synonym">Pebrine of silkworm</name>
    <dbReference type="NCBI Taxonomy" id="578461"/>
    <lineage>
        <taxon>Eukaryota</taxon>
        <taxon>Fungi</taxon>
        <taxon>Fungi incertae sedis</taxon>
        <taxon>Microsporidia</taxon>
        <taxon>Nosematidae</taxon>
        <taxon>Nosema</taxon>
    </lineage>
</organism>
<evidence type="ECO:0000313" key="2">
    <source>
        <dbReference type="Proteomes" id="UP000016927"/>
    </source>
</evidence>
<sequence>MVDDPKDLLSKLDIPFFNNNLEYINLWITYYQTTKDIGILFLMKYKKISNDYYWLYLELANFYKKKGKEGLSVYILQKGIENKVYKNEILIEVLKNYEGIEPVTENYAHKYLYPKGFKALGKIWNEFINVNYCKEGILKNGTECISLEEYRFLSRKSGWVINRGCMKIECMRGSGEEGCVKGSGEEGCVKGECIKTDKGRIKAGDVEGEGIKTEECMQGESMNDNNTITTIPEINLIQFFKSLNCLPKEQAVILEFCLLQILIFIYKSKESPQTIDFNNLTLNQNFDINFNTNSINEPHSTTQSTSPSQHSHPFDILFIFFDQLSPLKILSKDFLQSFEDLNDKIHKLKFKFSLKENIFIINKFKILLIEKLIF</sequence>
<gene>
    <name evidence="1" type="ORF">NBO_1177g0001</name>
</gene>
<evidence type="ECO:0000313" key="1">
    <source>
        <dbReference type="EMBL" id="EOB11442.1"/>
    </source>
</evidence>
<keyword evidence="2" id="KW-1185">Reference proteome</keyword>
<dbReference type="Proteomes" id="UP000016927">
    <property type="component" value="Unassembled WGS sequence"/>
</dbReference>
<dbReference type="EMBL" id="KB910084">
    <property type="protein sequence ID" value="EOB11442.1"/>
    <property type="molecule type" value="Genomic_DNA"/>
</dbReference>
<dbReference type="OrthoDB" id="2192347at2759"/>
<dbReference type="InterPro" id="IPR031522">
    <property type="entry name" value="Mad3_Bub1_I_2"/>
</dbReference>
<dbReference type="Pfam" id="PF17014">
    <property type="entry name" value="Mad3_BUB1_I_2"/>
    <property type="match status" value="1"/>
</dbReference>
<dbReference type="HOGENOM" id="CLU_062869_0_0_1"/>
<reference evidence="1 2" key="1">
    <citation type="journal article" date="2013" name="BMC Genomics">
        <title>Comparative genomics of parasitic silkworm microsporidia reveal an association between genome expansion and host adaptation.</title>
        <authorList>
            <person name="Pan G."/>
            <person name="Xu J."/>
            <person name="Li T."/>
            <person name="Xia Q."/>
            <person name="Liu S.L."/>
            <person name="Zhang G."/>
            <person name="Li S."/>
            <person name="Li C."/>
            <person name="Liu H."/>
            <person name="Yang L."/>
            <person name="Liu T."/>
            <person name="Zhang X."/>
            <person name="Wu Z."/>
            <person name="Fan W."/>
            <person name="Dang X."/>
            <person name="Xiang H."/>
            <person name="Tao M."/>
            <person name="Li Y."/>
            <person name="Hu J."/>
            <person name="Li Z."/>
            <person name="Lin L."/>
            <person name="Luo J."/>
            <person name="Geng L."/>
            <person name="Wang L."/>
            <person name="Long M."/>
            <person name="Wan Y."/>
            <person name="He N."/>
            <person name="Zhang Z."/>
            <person name="Lu C."/>
            <person name="Keeling P.J."/>
            <person name="Wang J."/>
            <person name="Xiang Z."/>
            <person name="Zhou Z."/>
        </authorList>
    </citation>
    <scope>NUCLEOTIDE SEQUENCE [LARGE SCALE GENOMIC DNA]</scope>
    <source>
        <strain evidence="2">CQ1 / CVCC 102059</strain>
    </source>
</reference>
<dbReference type="Gene3D" id="1.25.40.430">
    <property type="match status" value="1"/>
</dbReference>
<dbReference type="VEuPathDB" id="MicrosporidiaDB:NBO_1177g0001"/>
<proteinExistence type="predicted"/>
<dbReference type="AlphaFoldDB" id="R0KMU3"/>